<dbReference type="AlphaFoldDB" id="A0A8H4U517"/>
<evidence type="ECO:0000313" key="2">
    <source>
        <dbReference type="EMBL" id="KAF4969896.1"/>
    </source>
</evidence>
<reference evidence="2" key="1">
    <citation type="journal article" date="2020" name="BMC Genomics">
        <title>Correction to: Identification and distribution of gene clusters required for synthesis of sphingolipid metabolism inhibitors in diverse species of the filamentous fungus Fusarium.</title>
        <authorList>
            <person name="Kim H.S."/>
            <person name="Lohmar J.M."/>
            <person name="Busman M."/>
            <person name="Brown D.W."/>
            <person name="Naumann T.A."/>
            <person name="Divon H.H."/>
            <person name="Lysoe E."/>
            <person name="Uhlig S."/>
            <person name="Proctor R.H."/>
        </authorList>
    </citation>
    <scope>NUCLEOTIDE SEQUENCE</scope>
    <source>
        <strain evidence="2">NRRL 20472</strain>
    </source>
</reference>
<keyword evidence="3" id="KW-1185">Reference proteome</keyword>
<evidence type="ECO:0000256" key="1">
    <source>
        <dbReference type="SAM" id="MobiDB-lite"/>
    </source>
</evidence>
<accession>A0A8H4U517</accession>
<dbReference type="EMBL" id="JABEXW010000145">
    <property type="protein sequence ID" value="KAF4969896.1"/>
    <property type="molecule type" value="Genomic_DNA"/>
</dbReference>
<feature type="region of interest" description="Disordered" evidence="1">
    <location>
        <begin position="153"/>
        <end position="172"/>
    </location>
</feature>
<proteinExistence type="predicted"/>
<gene>
    <name evidence="2" type="ORF">FSARC_2953</name>
</gene>
<protein>
    <submittedName>
        <fullName evidence="2">Uncharacterized protein</fullName>
    </submittedName>
</protein>
<feature type="region of interest" description="Disordered" evidence="1">
    <location>
        <begin position="1"/>
        <end position="23"/>
    </location>
</feature>
<reference evidence="2" key="2">
    <citation type="submission" date="2020-05" db="EMBL/GenBank/DDBJ databases">
        <authorList>
            <person name="Kim H.-S."/>
            <person name="Proctor R.H."/>
            <person name="Brown D.W."/>
        </authorList>
    </citation>
    <scope>NUCLEOTIDE SEQUENCE</scope>
    <source>
        <strain evidence="2">NRRL 20472</strain>
    </source>
</reference>
<dbReference type="Proteomes" id="UP000622797">
    <property type="component" value="Unassembled WGS sequence"/>
</dbReference>
<feature type="region of interest" description="Disordered" evidence="1">
    <location>
        <begin position="50"/>
        <end position="102"/>
    </location>
</feature>
<comment type="caution">
    <text evidence="2">The sequence shown here is derived from an EMBL/GenBank/DDBJ whole genome shotgun (WGS) entry which is preliminary data.</text>
</comment>
<feature type="compositionally biased region" description="Polar residues" evidence="1">
    <location>
        <begin position="89"/>
        <end position="102"/>
    </location>
</feature>
<sequence>MKNGDQADIIEESVSVPNPCSLPVPQEQQAVRLPSLREFDQAVAALAEQHGPVHPWTPPPSPPHEDRRNPFALEPFTHDTLHNRHLTATGRSSGQVVKSKSRHINQQYTKAEGDWILDAVEVKKMRWKDIREGFTDKFGDDPPRSVQGLQAYYYRKKDKKSDRPLDDQESSF</sequence>
<organism evidence="2 3">
    <name type="scientific">Fusarium sarcochroum</name>
    <dbReference type="NCBI Taxonomy" id="1208366"/>
    <lineage>
        <taxon>Eukaryota</taxon>
        <taxon>Fungi</taxon>
        <taxon>Dikarya</taxon>
        <taxon>Ascomycota</taxon>
        <taxon>Pezizomycotina</taxon>
        <taxon>Sordariomycetes</taxon>
        <taxon>Hypocreomycetidae</taxon>
        <taxon>Hypocreales</taxon>
        <taxon>Nectriaceae</taxon>
        <taxon>Fusarium</taxon>
        <taxon>Fusarium lateritium species complex</taxon>
    </lineage>
</organism>
<name>A0A8H4U517_9HYPO</name>
<evidence type="ECO:0000313" key="3">
    <source>
        <dbReference type="Proteomes" id="UP000622797"/>
    </source>
</evidence>